<name>A0A2W5Q0M0_RHOSU</name>
<dbReference type="EMBL" id="QFPW01000003">
    <property type="protein sequence ID" value="PZQ50777.1"/>
    <property type="molecule type" value="Genomic_DNA"/>
</dbReference>
<evidence type="ECO:0000313" key="1">
    <source>
        <dbReference type="EMBL" id="PZQ50777.1"/>
    </source>
</evidence>
<evidence type="ECO:0000313" key="2">
    <source>
        <dbReference type="Proteomes" id="UP000249185"/>
    </source>
</evidence>
<proteinExistence type="predicted"/>
<dbReference type="Proteomes" id="UP000249185">
    <property type="component" value="Unassembled WGS sequence"/>
</dbReference>
<reference evidence="1 2" key="1">
    <citation type="submission" date="2017-08" db="EMBL/GenBank/DDBJ databases">
        <title>Infants hospitalized years apart are colonized by the same room-sourced microbial strains.</title>
        <authorList>
            <person name="Brooks B."/>
            <person name="Olm M.R."/>
            <person name="Firek B.A."/>
            <person name="Baker R."/>
            <person name="Thomas B.C."/>
            <person name="Morowitz M.J."/>
            <person name="Banfield J.F."/>
        </authorList>
    </citation>
    <scope>NUCLEOTIDE SEQUENCE [LARGE SCALE GENOMIC DNA]</scope>
    <source>
        <strain evidence="1">S2_005_002_R2_34</strain>
    </source>
</reference>
<sequence length="82" mass="8977">MRYSVIALVTIAIAIANILGRETGYRHGLRDASDVAAEERRWHDEIAARMVAAHAERAAARGDCPVATEEETLQAIIHATPR</sequence>
<organism evidence="1 2">
    <name type="scientific">Rhodovulum sulfidophilum</name>
    <name type="common">Rhodobacter sulfidophilus</name>
    <dbReference type="NCBI Taxonomy" id="35806"/>
    <lineage>
        <taxon>Bacteria</taxon>
        <taxon>Pseudomonadati</taxon>
        <taxon>Pseudomonadota</taxon>
        <taxon>Alphaproteobacteria</taxon>
        <taxon>Rhodobacterales</taxon>
        <taxon>Paracoccaceae</taxon>
        <taxon>Rhodovulum</taxon>
    </lineage>
</organism>
<comment type="caution">
    <text evidence="1">The sequence shown here is derived from an EMBL/GenBank/DDBJ whole genome shotgun (WGS) entry which is preliminary data.</text>
</comment>
<dbReference type="AlphaFoldDB" id="A0A2W5Q0M0"/>
<protein>
    <submittedName>
        <fullName evidence="1">Uncharacterized protein</fullName>
    </submittedName>
</protein>
<accession>A0A2W5Q0M0</accession>
<gene>
    <name evidence="1" type="ORF">DI556_06570</name>
</gene>